<sequence length="211" mass="20413">MGAPPVGMLAIAGGKGGVGKTTTALCLADAYVRRRRRPLAVDADRGMPNCHLYAGTAGERGVADIAAGVPIDAAAEPAAAPPGVDVLAGGDADPETYLDALPADRPVILDTAAAGAGADVGAALAAADAAVVVATPDRDAVRDGLKSAALARALGTPVVACVVVATAGDVTGIERVVEALTAPVPAARDPLTDVAVAVAHGRVAGVIGPNA</sequence>
<dbReference type="PANTHER" id="PTHR43384:SF6">
    <property type="entry name" value="SEPTUM SITE-DETERMINING PROTEIN MIND HOMOLOG, CHLOROPLASTIC"/>
    <property type="match status" value="1"/>
</dbReference>
<protein>
    <recommendedName>
        <fullName evidence="3">CobQ/CobB/MinD/ParA nucleotide binding domain-containing protein</fullName>
    </recommendedName>
</protein>
<dbReference type="PANTHER" id="PTHR43384">
    <property type="entry name" value="SEPTUM SITE-DETERMINING PROTEIN MIND HOMOLOG, CHLOROPLASTIC-RELATED"/>
    <property type="match status" value="1"/>
</dbReference>
<evidence type="ECO:0000259" key="3">
    <source>
        <dbReference type="Pfam" id="PF01656"/>
    </source>
</evidence>
<dbReference type="Gene3D" id="3.40.50.300">
    <property type="entry name" value="P-loop containing nucleotide triphosphate hydrolases"/>
    <property type="match status" value="1"/>
</dbReference>
<keyword evidence="1" id="KW-0547">Nucleotide-binding</keyword>
<dbReference type="AlphaFoldDB" id="A0A830GBG8"/>
<name>A0A830GBG8_9EURY</name>
<dbReference type="InterPro" id="IPR050625">
    <property type="entry name" value="ParA/MinD_ATPase"/>
</dbReference>
<dbReference type="InterPro" id="IPR027417">
    <property type="entry name" value="P-loop_NTPase"/>
</dbReference>
<dbReference type="Proteomes" id="UP000608850">
    <property type="component" value="Unassembled WGS sequence"/>
</dbReference>
<accession>A0A830GBG8</accession>
<keyword evidence="5" id="KW-1185">Reference proteome</keyword>
<dbReference type="GO" id="GO:0009898">
    <property type="term" value="C:cytoplasmic side of plasma membrane"/>
    <property type="evidence" value="ECO:0007669"/>
    <property type="project" value="TreeGrafter"/>
</dbReference>
<dbReference type="GO" id="GO:0005524">
    <property type="term" value="F:ATP binding"/>
    <property type="evidence" value="ECO:0007669"/>
    <property type="project" value="UniProtKB-KW"/>
</dbReference>
<feature type="domain" description="CobQ/CobB/MinD/ParA nucleotide binding" evidence="3">
    <location>
        <begin position="9"/>
        <end position="183"/>
    </location>
</feature>
<dbReference type="SUPFAM" id="SSF52540">
    <property type="entry name" value="P-loop containing nucleoside triphosphate hydrolases"/>
    <property type="match status" value="1"/>
</dbReference>
<organism evidence="4 5">
    <name type="scientific">Halarchaeum nitratireducens</name>
    <dbReference type="NCBI Taxonomy" id="489913"/>
    <lineage>
        <taxon>Archaea</taxon>
        <taxon>Methanobacteriati</taxon>
        <taxon>Methanobacteriota</taxon>
        <taxon>Stenosarchaea group</taxon>
        <taxon>Halobacteria</taxon>
        <taxon>Halobacteriales</taxon>
        <taxon>Halobacteriaceae</taxon>
    </lineage>
</organism>
<dbReference type="InterPro" id="IPR002586">
    <property type="entry name" value="CobQ/CobB/MinD/ParA_Nub-bd_dom"/>
</dbReference>
<dbReference type="GO" id="GO:0051782">
    <property type="term" value="P:negative regulation of cell division"/>
    <property type="evidence" value="ECO:0007669"/>
    <property type="project" value="TreeGrafter"/>
</dbReference>
<evidence type="ECO:0000313" key="5">
    <source>
        <dbReference type="Proteomes" id="UP000608850"/>
    </source>
</evidence>
<keyword evidence="2" id="KW-0067">ATP-binding</keyword>
<dbReference type="GO" id="GO:0005829">
    <property type="term" value="C:cytosol"/>
    <property type="evidence" value="ECO:0007669"/>
    <property type="project" value="TreeGrafter"/>
</dbReference>
<reference evidence="4 5" key="1">
    <citation type="journal article" date="2019" name="Int. J. Syst. Evol. Microbiol.">
        <title>The Global Catalogue of Microorganisms (GCM) 10K type strain sequencing project: providing services to taxonomists for standard genome sequencing and annotation.</title>
        <authorList>
            <consortium name="The Broad Institute Genomics Platform"/>
            <consortium name="The Broad Institute Genome Sequencing Center for Infectious Disease"/>
            <person name="Wu L."/>
            <person name="Ma J."/>
        </authorList>
    </citation>
    <scope>NUCLEOTIDE SEQUENCE [LARGE SCALE GENOMIC DNA]</scope>
    <source>
        <strain evidence="4 5">JCM 16331</strain>
    </source>
</reference>
<evidence type="ECO:0000313" key="4">
    <source>
        <dbReference type="EMBL" id="GGN15374.1"/>
    </source>
</evidence>
<proteinExistence type="predicted"/>
<dbReference type="GO" id="GO:0016887">
    <property type="term" value="F:ATP hydrolysis activity"/>
    <property type="evidence" value="ECO:0007669"/>
    <property type="project" value="TreeGrafter"/>
</dbReference>
<gene>
    <name evidence="4" type="ORF">GCM10009021_14640</name>
</gene>
<evidence type="ECO:0000256" key="2">
    <source>
        <dbReference type="ARBA" id="ARBA00022840"/>
    </source>
</evidence>
<dbReference type="Pfam" id="PF01656">
    <property type="entry name" value="CbiA"/>
    <property type="match status" value="1"/>
</dbReference>
<evidence type="ECO:0000256" key="1">
    <source>
        <dbReference type="ARBA" id="ARBA00022741"/>
    </source>
</evidence>
<dbReference type="EMBL" id="BMOQ01000004">
    <property type="protein sequence ID" value="GGN15374.1"/>
    <property type="molecule type" value="Genomic_DNA"/>
</dbReference>
<comment type="caution">
    <text evidence="4">The sequence shown here is derived from an EMBL/GenBank/DDBJ whole genome shotgun (WGS) entry which is preliminary data.</text>
</comment>